<dbReference type="GO" id="GO:0006952">
    <property type="term" value="P:defense response"/>
    <property type="evidence" value="ECO:0007669"/>
    <property type="project" value="InterPro"/>
</dbReference>
<evidence type="ECO:0000313" key="2">
    <source>
        <dbReference type="EMBL" id="KAJ8510048.1"/>
    </source>
</evidence>
<dbReference type="Proteomes" id="UP001222027">
    <property type="component" value="Unassembled WGS sequence"/>
</dbReference>
<organism evidence="3 4">
    <name type="scientific">Ensete ventricosum</name>
    <name type="common">Abyssinian banana</name>
    <name type="synonym">Musa ensete</name>
    <dbReference type="NCBI Taxonomy" id="4639"/>
    <lineage>
        <taxon>Eukaryota</taxon>
        <taxon>Viridiplantae</taxon>
        <taxon>Streptophyta</taxon>
        <taxon>Embryophyta</taxon>
        <taxon>Tracheophyta</taxon>
        <taxon>Spermatophyta</taxon>
        <taxon>Magnoliopsida</taxon>
        <taxon>Liliopsida</taxon>
        <taxon>Zingiberales</taxon>
        <taxon>Musaceae</taxon>
        <taxon>Ensete</taxon>
    </lineage>
</organism>
<dbReference type="EMBL" id="JAQQAF010000001">
    <property type="protein sequence ID" value="KAJ8510048.1"/>
    <property type="molecule type" value="Genomic_DNA"/>
</dbReference>
<accession>A0A427A0T4</accession>
<protein>
    <submittedName>
        <fullName evidence="3">Uncharacterized protein</fullName>
    </submittedName>
</protein>
<dbReference type="Proteomes" id="UP000287651">
    <property type="component" value="Unassembled WGS sequence"/>
</dbReference>
<dbReference type="InterPro" id="IPR040273">
    <property type="entry name" value="PIP1"/>
</dbReference>
<dbReference type="EMBL" id="AMZH03004206">
    <property type="protein sequence ID" value="RRT69855.1"/>
    <property type="molecule type" value="Genomic_DNA"/>
</dbReference>
<reference evidence="3" key="2">
    <citation type="submission" date="2018-09" db="EMBL/GenBank/DDBJ databases">
        <authorList>
            <person name="Harrison J."/>
            <person name="Moore K.A."/>
            <person name="Paszkiewicz K."/>
            <person name="Jones T."/>
            <person name="Grant M."/>
            <person name="Ambacheew D."/>
            <person name="Muzemil S."/>
            <person name="Studholme D."/>
        </authorList>
    </citation>
    <scope>NUCLEOTIDE SEQUENCE</scope>
</reference>
<feature type="signal peptide" evidence="1">
    <location>
        <begin position="1"/>
        <end position="28"/>
    </location>
</feature>
<evidence type="ECO:0000313" key="5">
    <source>
        <dbReference type="Proteomes" id="UP001222027"/>
    </source>
</evidence>
<dbReference type="OrthoDB" id="784226at2759"/>
<evidence type="ECO:0000313" key="4">
    <source>
        <dbReference type="Proteomes" id="UP000287651"/>
    </source>
</evidence>
<proteinExistence type="predicted"/>
<reference evidence="3 4" key="1">
    <citation type="journal article" date="2014" name="Agronomy (Basel)">
        <title>A Draft Genome Sequence for Ensete ventricosum, the Drought-Tolerant Tree Against Hunger.</title>
        <authorList>
            <person name="Harrison J."/>
            <person name="Moore K.A."/>
            <person name="Paszkiewicz K."/>
            <person name="Jones T."/>
            <person name="Grant M."/>
            <person name="Ambacheew D."/>
            <person name="Muzemil S."/>
            <person name="Studholme D.J."/>
        </authorList>
    </citation>
    <scope>NUCLEOTIDE SEQUENCE [LARGE SCALE GENOMIC DNA]</scope>
</reference>
<evidence type="ECO:0000256" key="1">
    <source>
        <dbReference type="SAM" id="SignalP"/>
    </source>
</evidence>
<name>A0A427A0T4_ENSVE</name>
<dbReference type="PANTHER" id="PTHR37245:SF4">
    <property type="entry name" value="PAMP-INDUCED SECRETED PEPTIDE 1"/>
    <property type="match status" value="1"/>
</dbReference>
<reference evidence="2 5" key="3">
    <citation type="submission" date="2022-12" db="EMBL/GenBank/DDBJ databases">
        <title>Chromosome-scale assembly of the Ensete ventricosum genome.</title>
        <authorList>
            <person name="Dussert Y."/>
            <person name="Stocks J."/>
            <person name="Wendawek A."/>
            <person name="Woldeyes F."/>
            <person name="Nichols R.A."/>
            <person name="Borrell J.S."/>
        </authorList>
    </citation>
    <scope>NUCLEOTIDE SEQUENCE [LARGE SCALE GENOMIC DNA]</scope>
    <source>
        <strain evidence="5">cv. Maze</strain>
        <strain evidence="2">MazeRef_0001</strain>
        <tissue evidence="2">Seeds</tissue>
    </source>
</reference>
<dbReference type="PANTHER" id="PTHR37245">
    <property type="entry name" value="PAMP-INDUCED SECRETED PEPTIDE 1"/>
    <property type="match status" value="1"/>
</dbReference>
<dbReference type="AlphaFoldDB" id="A0A427A0T4"/>
<feature type="chain" id="PRO_5044603312" evidence="1">
    <location>
        <begin position="29"/>
        <end position="74"/>
    </location>
</feature>
<comment type="caution">
    <text evidence="3">The sequence shown here is derived from an EMBL/GenBank/DDBJ whole genome shotgun (WGS) entry which is preliminary data.</text>
</comment>
<evidence type="ECO:0000313" key="3">
    <source>
        <dbReference type="EMBL" id="RRT69855.1"/>
    </source>
</evidence>
<keyword evidence="1" id="KW-0732">Signal</keyword>
<gene>
    <name evidence="3" type="ORF">B296_00012790</name>
    <name evidence="2" type="ORF">OPV22_000482</name>
</gene>
<keyword evidence="5" id="KW-1185">Reference proteome</keyword>
<sequence length="74" mass="7635">MASLRTCVIWVVIVVSIAAISGIERADAARPAPGGFDGANYLAYTGGMYEKARAALATWMARLPSGSSPKGPGH</sequence>